<reference evidence="3" key="1">
    <citation type="journal article" date="2019" name="Int. J. Syst. Evol. Microbiol.">
        <title>The Global Catalogue of Microorganisms (GCM) 10K type strain sequencing project: providing services to taxonomists for standard genome sequencing and annotation.</title>
        <authorList>
            <consortium name="The Broad Institute Genomics Platform"/>
            <consortium name="The Broad Institute Genome Sequencing Center for Infectious Disease"/>
            <person name="Wu L."/>
            <person name="Ma J."/>
        </authorList>
    </citation>
    <scope>NUCLEOTIDE SEQUENCE [LARGE SCALE GENOMIC DNA]</scope>
    <source>
        <strain evidence="3">JCM 15896</strain>
    </source>
</reference>
<dbReference type="PIRSF" id="PIRSF004923">
    <property type="entry name" value="RseC"/>
    <property type="match status" value="1"/>
</dbReference>
<keyword evidence="1" id="KW-1133">Transmembrane helix</keyword>
<dbReference type="InterPro" id="IPR007359">
    <property type="entry name" value="SigmaE_reg_RseC_MucC"/>
</dbReference>
<dbReference type="PANTHER" id="PTHR35867">
    <property type="entry name" value="PROTEIN RSEC"/>
    <property type="match status" value="1"/>
</dbReference>
<feature type="transmembrane region" description="Helical" evidence="1">
    <location>
        <begin position="74"/>
        <end position="97"/>
    </location>
</feature>
<keyword evidence="1" id="KW-0472">Membrane</keyword>
<evidence type="ECO:0000313" key="3">
    <source>
        <dbReference type="Proteomes" id="UP001500359"/>
    </source>
</evidence>
<evidence type="ECO:0000256" key="1">
    <source>
        <dbReference type="SAM" id="Phobius"/>
    </source>
</evidence>
<dbReference type="EMBL" id="BAAAFD010000005">
    <property type="protein sequence ID" value="GAA0857021.1"/>
    <property type="molecule type" value="Genomic_DNA"/>
</dbReference>
<dbReference type="InterPro" id="IPR026268">
    <property type="entry name" value="RseC"/>
</dbReference>
<keyword evidence="3" id="KW-1185">Reference proteome</keyword>
<dbReference type="Pfam" id="PF04246">
    <property type="entry name" value="RseC_MucC"/>
    <property type="match status" value="1"/>
</dbReference>
<feature type="transmembrane region" description="Helical" evidence="1">
    <location>
        <begin position="109"/>
        <end position="126"/>
    </location>
</feature>
<organism evidence="2 3">
    <name type="scientific">Aliiglaciecola litoralis</name>
    <dbReference type="NCBI Taxonomy" id="582857"/>
    <lineage>
        <taxon>Bacteria</taxon>
        <taxon>Pseudomonadati</taxon>
        <taxon>Pseudomonadota</taxon>
        <taxon>Gammaproteobacteria</taxon>
        <taxon>Alteromonadales</taxon>
        <taxon>Alteromonadaceae</taxon>
        <taxon>Aliiglaciecola</taxon>
    </lineage>
</organism>
<comment type="caution">
    <text evidence="2">The sequence shown here is derived from an EMBL/GenBank/DDBJ whole genome shotgun (WGS) entry which is preliminary data.</text>
</comment>
<name>A0ABP3WWA1_9ALTE</name>
<keyword evidence="1" id="KW-0812">Transmembrane</keyword>
<proteinExistence type="predicted"/>
<gene>
    <name evidence="2" type="ORF">GCM10009114_21130</name>
</gene>
<sequence length="159" mass="17302">MIEEIGVITAVDKDHIWVETEIKTTCGGCQAQDNCGTGVVAKAFAPKKEKLILRCKQVASVGQRVKLGIEEDQLISASAIVYVLPLVIMIIAALGAQALLPSFGMEHEGWVIGASFFATLLSFKWVKRKATKDGDTKFQPKLLAILPAEEDMIVVKHSH</sequence>
<dbReference type="PANTHER" id="PTHR35867:SF1">
    <property type="entry name" value="PROTEIN RSEC"/>
    <property type="match status" value="1"/>
</dbReference>
<dbReference type="RefSeq" id="WP_343859690.1">
    <property type="nucleotide sequence ID" value="NZ_BAAAFD010000005.1"/>
</dbReference>
<evidence type="ECO:0000313" key="2">
    <source>
        <dbReference type="EMBL" id="GAA0857021.1"/>
    </source>
</evidence>
<protein>
    <submittedName>
        <fullName evidence="2">SoxR reducing system RseC family protein</fullName>
    </submittedName>
</protein>
<accession>A0ABP3WWA1</accession>
<dbReference type="Proteomes" id="UP001500359">
    <property type="component" value="Unassembled WGS sequence"/>
</dbReference>